<dbReference type="RefSeq" id="WP_378224953.1">
    <property type="nucleotide sequence ID" value="NZ_JBHRTK010000031.1"/>
</dbReference>
<comment type="caution">
    <text evidence="2">The sequence shown here is derived from an EMBL/GenBank/DDBJ whole genome shotgun (WGS) entry which is preliminary data.</text>
</comment>
<evidence type="ECO:0000313" key="2">
    <source>
        <dbReference type="EMBL" id="MFC3208955.1"/>
    </source>
</evidence>
<name>A0ABV7KFG2_9HYPH</name>
<feature type="signal peptide" evidence="1">
    <location>
        <begin position="1"/>
        <end position="26"/>
    </location>
</feature>
<keyword evidence="3" id="KW-1185">Reference proteome</keyword>
<evidence type="ECO:0000313" key="3">
    <source>
        <dbReference type="Proteomes" id="UP001595583"/>
    </source>
</evidence>
<dbReference type="EMBL" id="JBHRTK010000031">
    <property type="protein sequence ID" value="MFC3208955.1"/>
    <property type="molecule type" value="Genomic_DNA"/>
</dbReference>
<reference evidence="3" key="1">
    <citation type="journal article" date="2019" name="Int. J. Syst. Evol. Microbiol.">
        <title>The Global Catalogue of Microorganisms (GCM) 10K type strain sequencing project: providing services to taxonomists for standard genome sequencing and annotation.</title>
        <authorList>
            <consortium name="The Broad Institute Genomics Platform"/>
            <consortium name="The Broad Institute Genome Sequencing Center for Infectious Disease"/>
            <person name="Wu L."/>
            <person name="Ma J."/>
        </authorList>
    </citation>
    <scope>NUCLEOTIDE SEQUENCE [LARGE SCALE GENOMIC DNA]</scope>
    <source>
        <strain evidence="3">KCTC 52165</strain>
    </source>
</reference>
<proteinExistence type="predicted"/>
<protein>
    <recommendedName>
        <fullName evidence="4">DnrO protein</fullName>
    </recommendedName>
</protein>
<sequence length="157" mass="16637">MQTARPFTAFAMAFALALSTSGIVAAQTHAHDGSGEAPIEIMLNNGAKWQGDQNMITGMTAIHGTMAANLEAIHAGTLPADASKEIAADIQKQLDFMIENCVLEPKVDEQFHVILGEVMTGVSALEAGETETGAVTIVQALNAYGEHFEHPGWQAFN</sequence>
<dbReference type="Proteomes" id="UP001595583">
    <property type="component" value="Unassembled WGS sequence"/>
</dbReference>
<gene>
    <name evidence="2" type="ORF">ACFOHJ_22280</name>
</gene>
<feature type="chain" id="PRO_5045652205" description="DnrO protein" evidence="1">
    <location>
        <begin position="27"/>
        <end position="157"/>
    </location>
</feature>
<accession>A0ABV7KFG2</accession>
<keyword evidence="1" id="KW-0732">Signal</keyword>
<evidence type="ECO:0008006" key="4">
    <source>
        <dbReference type="Google" id="ProtNLM"/>
    </source>
</evidence>
<organism evidence="2 3">
    <name type="scientific">Aquamicrobium soli</name>
    <dbReference type="NCBI Taxonomy" id="1811518"/>
    <lineage>
        <taxon>Bacteria</taxon>
        <taxon>Pseudomonadati</taxon>
        <taxon>Pseudomonadota</taxon>
        <taxon>Alphaproteobacteria</taxon>
        <taxon>Hyphomicrobiales</taxon>
        <taxon>Phyllobacteriaceae</taxon>
        <taxon>Aquamicrobium</taxon>
    </lineage>
</organism>
<evidence type="ECO:0000256" key="1">
    <source>
        <dbReference type="SAM" id="SignalP"/>
    </source>
</evidence>